<keyword evidence="7" id="KW-1185">Reference proteome</keyword>
<dbReference type="GO" id="GO:0061608">
    <property type="term" value="F:nuclear import signal receptor activity"/>
    <property type="evidence" value="ECO:0007669"/>
    <property type="project" value="InterPro"/>
</dbReference>
<dbReference type="SMART" id="SM00185">
    <property type="entry name" value="ARM"/>
    <property type="match status" value="6"/>
</dbReference>
<dbReference type="SUPFAM" id="SSF48371">
    <property type="entry name" value="ARM repeat"/>
    <property type="match status" value="1"/>
</dbReference>
<evidence type="ECO:0000313" key="6">
    <source>
        <dbReference type="EMBL" id="TMW59315.1"/>
    </source>
</evidence>
<evidence type="ECO:0000313" key="7">
    <source>
        <dbReference type="Proteomes" id="UP000794436"/>
    </source>
</evidence>
<comment type="similarity">
    <text evidence="1">Belongs to the importin alpha family.</text>
</comment>
<evidence type="ECO:0000259" key="5">
    <source>
        <dbReference type="Pfam" id="PF01749"/>
    </source>
</evidence>
<dbReference type="InterPro" id="IPR016024">
    <property type="entry name" value="ARM-type_fold"/>
</dbReference>
<comment type="caution">
    <text evidence="6">The sequence shown here is derived from an EMBL/GenBank/DDBJ whole genome shotgun (WGS) entry which is preliminary data.</text>
</comment>
<feature type="domain" description="IBB" evidence="5">
    <location>
        <begin position="13"/>
        <end position="84"/>
    </location>
</feature>
<dbReference type="GO" id="GO:0006606">
    <property type="term" value="P:protein import into nucleus"/>
    <property type="evidence" value="ECO:0007669"/>
    <property type="project" value="InterPro"/>
</dbReference>
<proteinExistence type="inferred from homology"/>
<dbReference type="InterPro" id="IPR002652">
    <property type="entry name" value="Importin-a_IBB"/>
</dbReference>
<organism evidence="6 7">
    <name type="scientific">Pythium oligandrum</name>
    <name type="common">Mycoparasitic fungus</name>
    <dbReference type="NCBI Taxonomy" id="41045"/>
    <lineage>
        <taxon>Eukaryota</taxon>
        <taxon>Sar</taxon>
        <taxon>Stramenopiles</taxon>
        <taxon>Oomycota</taxon>
        <taxon>Peronosporomycetes</taxon>
        <taxon>Pythiales</taxon>
        <taxon>Pythiaceae</taxon>
        <taxon>Pythium</taxon>
    </lineage>
</organism>
<evidence type="ECO:0000256" key="3">
    <source>
        <dbReference type="ARBA" id="ARBA00022927"/>
    </source>
</evidence>
<dbReference type="InterPro" id="IPR000225">
    <property type="entry name" value="Armadillo"/>
</dbReference>
<accession>A0A8K1CAL5</accession>
<dbReference type="PANTHER" id="PTHR23316">
    <property type="entry name" value="IMPORTIN ALPHA"/>
    <property type="match status" value="1"/>
</dbReference>
<dbReference type="OrthoDB" id="29145at2759"/>
<dbReference type="InterPro" id="IPR032413">
    <property type="entry name" value="Arm_3"/>
</dbReference>
<evidence type="ECO:0000256" key="2">
    <source>
        <dbReference type="ARBA" id="ARBA00022448"/>
    </source>
</evidence>
<keyword evidence="3" id="KW-0653">Protein transport</keyword>
<evidence type="ECO:0000256" key="1">
    <source>
        <dbReference type="ARBA" id="ARBA00010394"/>
    </source>
</evidence>
<dbReference type="Pfam" id="PF16186">
    <property type="entry name" value="Arm_3"/>
    <property type="match status" value="1"/>
</dbReference>
<keyword evidence="2" id="KW-0813">Transport</keyword>
<evidence type="ECO:0000256" key="4">
    <source>
        <dbReference type="SAM" id="MobiDB-lite"/>
    </source>
</evidence>
<sequence length="663" mass="72423">MSTTRKSVKGLGLGTMHTGRRNRQETMLSIRKAKKEDAYATRRNIKANFVEEGGVGDELGVGDDAAGKSSALARKELLQNIASRSHALLLGIQHKDAVTRQKSMRGFVYLLSSGVPPLFDASDSQHVGLWQTILAALPWFVAILNEEITDANAVQLHSDAAFALRFIASMDKASVVIQSGAVPKLVQLFQCGISELQIQAAWCLGNIASESADCCEVVVKSCPLAVVLPHIRMATPALRRAAVWLLRSLVEYPDVMKQTGAIPPEIKGEMLETLCSIIMQLSTEKVQHFASSNGQADGKVVFKPSPTIAPWRIFEINTGKPAPNDIAVVRFIREVDEALVEVMDVDVNFETGENMVFQVPKAALRPMQVMDEAGGEDDDLEDDEDENLDEKVLTLCDSCWALVELSVEDRDVVAAMIQGGLCPRLVELVYISQSSMILAPILRLLGNIVSADIGFSQAVIEARLLEVMPSVMTNTSRAVREEASWMLSNIAGGQVEQVLAMIQTPGVVPSLLEQMAWAEYGVKREATWAICNVMVQANQEYLAEMIKMGVLESFCPLLEEYEDPMVELVILEAIDGLLQKTQEAGRVAVEESGCLSRIEDLCYDENEEVSRAAGQLMDAWFSNDDENDGDANLTGPSVVGEGNQAQVSFQPVEGNVQFNFGNQ</sequence>
<dbReference type="AlphaFoldDB" id="A0A8K1CAL5"/>
<dbReference type="Gene3D" id="1.20.5.690">
    <property type="entry name" value="Importin-alpha, importin-beta-binding domain"/>
    <property type="match status" value="1"/>
</dbReference>
<protein>
    <recommendedName>
        <fullName evidence="5">IBB domain-containing protein</fullName>
    </recommendedName>
</protein>
<reference evidence="6" key="1">
    <citation type="submission" date="2019-03" db="EMBL/GenBank/DDBJ databases">
        <title>Long read genome sequence of the mycoparasitic Pythium oligandrum ATCC 38472 isolated from sugarbeet rhizosphere.</title>
        <authorList>
            <person name="Gaulin E."/>
        </authorList>
    </citation>
    <scope>NUCLEOTIDE SEQUENCE</scope>
    <source>
        <strain evidence="6">ATCC 38472_TT</strain>
    </source>
</reference>
<dbReference type="Proteomes" id="UP000794436">
    <property type="component" value="Unassembled WGS sequence"/>
</dbReference>
<feature type="region of interest" description="Disordered" evidence="4">
    <location>
        <begin position="1"/>
        <end position="23"/>
    </location>
</feature>
<dbReference type="Pfam" id="PF01749">
    <property type="entry name" value="IBB"/>
    <property type="match status" value="1"/>
</dbReference>
<dbReference type="Pfam" id="PF00514">
    <property type="entry name" value="Arm"/>
    <property type="match status" value="1"/>
</dbReference>
<dbReference type="InterPro" id="IPR011989">
    <property type="entry name" value="ARM-like"/>
</dbReference>
<gene>
    <name evidence="6" type="ORF">Poli38472_004384</name>
</gene>
<name>A0A8K1CAL5_PYTOL</name>
<dbReference type="Gene3D" id="1.25.10.10">
    <property type="entry name" value="Leucine-rich Repeat Variant"/>
    <property type="match status" value="2"/>
</dbReference>
<dbReference type="EMBL" id="SPLM01000109">
    <property type="protein sequence ID" value="TMW59315.1"/>
    <property type="molecule type" value="Genomic_DNA"/>
</dbReference>
<dbReference type="InterPro" id="IPR036975">
    <property type="entry name" value="Importin-a_IBB_sf"/>
</dbReference>